<dbReference type="CDD" id="cd09487">
    <property type="entry name" value="SAM_superfamily"/>
    <property type="match status" value="1"/>
</dbReference>
<accession>A0A9J6BU20</accession>
<dbReference type="Proteomes" id="UP001107558">
    <property type="component" value="Chromosome 3"/>
</dbReference>
<keyword evidence="1" id="KW-0040">ANK repeat</keyword>
<keyword evidence="5" id="KW-1185">Reference proteome</keyword>
<feature type="transmembrane region" description="Helical" evidence="2">
    <location>
        <begin position="460"/>
        <end position="477"/>
    </location>
</feature>
<dbReference type="Pfam" id="PF13606">
    <property type="entry name" value="Ank_3"/>
    <property type="match status" value="1"/>
</dbReference>
<keyword evidence="2" id="KW-1133">Transmembrane helix</keyword>
<dbReference type="GO" id="GO:0071546">
    <property type="term" value="C:pi-body"/>
    <property type="evidence" value="ECO:0007669"/>
    <property type="project" value="TreeGrafter"/>
</dbReference>
<dbReference type="InterPro" id="IPR002110">
    <property type="entry name" value="Ankyrin_rpt"/>
</dbReference>
<dbReference type="InterPro" id="IPR001660">
    <property type="entry name" value="SAM"/>
</dbReference>
<dbReference type="PROSITE" id="PS50105">
    <property type="entry name" value="SAM_DOMAIN"/>
    <property type="match status" value="1"/>
</dbReference>
<sequence length="479" mass="54992">MTSICYLPAGYEDSDEDEYGDYYLDKPAKKFSPIKKSSKEVFIDNLVRHLKYNDVDSLRNELDKGNSEGFDIDSPVEGSWNLLFCACFDSRPEIVEFLINERNANVNVSNEEMSSPFIIACMSTYDSESVLKIAKLLLEKDPRLMQKRNAKGETPMMIAANKGHLNVIEYLISLGDSIDNVNNCGRNALFYAIEGDQKQVAAKLFENKIDYTISDCYGETPKSVAEANHAFEIISLFPPKKYKYETPSIYLNYSSLESIIGNNSWTSQSSTVPLEDIEEEIFVPPFFPDVVCLLNGMGFERFVPLFAKANISLEEFLTINDKRLEEIGIELPYHRRKILHKLQQFFNEKWNNKSIYLPPHIKYRVSPEDLINVLANLLRQTVVAKSHLLYLKELNVNENVFCDKMILEKITELKKHIKELQNVISKAEVTKRPLFIPKQNSLRCNIKPNAQDRNIMKKNIIVMPIIILLSVVAIKFLKN</sequence>
<dbReference type="InterPro" id="IPR036770">
    <property type="entry name" value="Ankyrin_rpt-contain_sf"/>
</dbReference>
<evidence type="ECO:0000256" key="2">
    <source>
        <dbReference type="SAM" id="Phobius"/>
    </source>
</evidence>
<dbReference type="PANTHER" id="PTHR24157:SF3">
    <property type="entry name" value="ANKYRIN REPEAT, SAM AND BASIC LEUCINE ZIPPER DOMAIN-CONTAINING PROTEIN 1"/>
    <property type="match status" value="1"/>
</dbReference>
<dbReference type="PANTHER" id="PTHR24157">
    <property type="entry name" value="ANKYRIN REPEAT, SAM AND BASIC LEUCINE ZIPPER DOMAIN-CONTAINING PROTEIN 1"/>
    <property type="match status" value="1"/>
</dbReference>
<evidence type="ECO:0000256" key="1">
    <source>
        <dbReference type="PROSITE-ProRule" id="PRU00023"/>
    </source>
</evidence>
<dbReference type="InterPro" id="IPR013761">
    <property type="entry name" value="SAM/pointed_sf"/>
</dbReference>
<gene>
    <name evidence="4" type="ORF">PVAND_002884</name>
</gene>
<keyword evidence="2" id="KW-0472">Membrane</keyword>
<name>A0A9J6BU20_POLVA</name>
<dbReference type="Gene3D" id="1.25.40.20">
    <property type="entry name" value="Ankyrin repeat-containing domain"/>
    <property type="match status" value="1"/>
</dbReference>
<comment type="caution">
    <text evidence="4">The sequence shown here is derived from an EMBL/GenBank/DDBJ whole genome shotgun (WGS) entry which is preliminary data.</text>
</comment>
<feature type="repeat" description="ANK" evidence="1">
    <location>
        <begin position="151"/>
        <end position="183"/>
    </location>
</feature>
<dbReference type="Gene3D" id="1.10.150.50">
    <property type="entry name" value="Transcription Factor, Ets-1"/>
    <property type="match status" value="1"/>
</dbReference>
<evidence type="ECO:0000259" key="3">
    <source>
        <dbReference type="PROSITE" id="PS50105"/>
    </source>
</evidence>
<reference evidence="4" key="1">
    <citation type="submission" date="2021-03" db="EMBL/GenBank/DDBJ databases">
        <title>Chromosome level genome of the anhydrobiotic midge Polypedilum vanderplanki.</title>
        <authorList>
            <person name="Yoshida Y."/>
            <person name="Kikawada T."/>
            <person name="Gusev O."/>
        </authorList>
    </citation>
    <scope>NUCLEOTIDE SEQUENCE</scope>
    <source>
        <strain evidence="4">NIAS01</strain>
        <tissue evidence="4">Whole body or cell culture</tissue>
    </source>
</reference>
<dbReference type="Pfam" id="PF07647">
    <property type="entry name" value="SAM_2"/>
    <property type="match status" value="1"/>
</dbReference>
<dbReference type="PROSITE" id="PS50088">
    <property type="entry name" value="ANK_REPEAT"/>
    <property type="match status" value="1"/>
</dbReference>
<dbReference type="SMART" id="SM00454">
    <property type="entry name" value="SAM"/>
    <property type="match status" value="1"/>
</dbReference>
<dbReference type="SUPFAM" id="SSF48403">
    <property type="entry name" value="Ankyrin repeat"/>
    <property type="match status" value="1"/>
</dbReference>
<dbReference type="SMART" id="SM00248">
    <property type="entry name" value="ANK"/>
    <property type="match status" value="4"/>
</dbReference>
<evidence type="ECO:0000313" key="4">
    <source>
        <dbReference type="EMBL" id="KAG5672790.1"/>
    </source>
</evidence>
<dbReference type="AlphaFoldDB" id="A0A9J6BU20"/>
<evidence type="ECO:0000313" key="5">
    <source>
        <dbReference type="Proteomes" id="UP001107558"/>
    </source>
</evidence>
<dbReference type="SUPFAM" id="SSF47769">
    <property type="entry name" value="SAM/Pointed domain"/>
    <property type="match status" value="1"/>
</dbReference>
<dbReference type="OrthoDB" id="439236at2759"/>
<organism evidence="4 5">
    <name type="scientific">Polypedilum vanderplanki</name>
    <name type="common">Sleeping chironomid midge</name>
    <dbReference type="NCBI Taxonomy" id="319348"/>
    <lineage>
        <taxon>Eukaryota</taxon>
        <taxon>Metazoa</taxon>
        <taxon>Ecdysozoa</taxon>
        <taxon>Arthropoda</taxon>
        <taxon>Hexapoda</taxon>
        <taxon>Insecta</taxon>
        <taxon>Pterygota</taxon>
        <taxon>Neoptera</taxon>
        <taxon>Endopterygota</taxon>
        <taxon>Diptera</taxon>
        <taxon>Nematocera</taxon>
        <taxon>Chironomoidea</taxon>
        <taxon>Chironomidae</taxon>
        <taxon>Chironominae</taxon>
        <taxon>Polypedilum</taxon>
        <taxon>Polypedilum</taxon>
    </lineage>
</organism>
<dbReference type="PROSITE" id="PS50297">
    <property type="entry name" value="ANK_REP_REGION"/>
    <property type="match status" value="1"/>
</dbReference>
<protein>
    <recommendedName>
        <fullName evidence="3">SAM domain-containing protein</fullName>
    </recommendedName>
</protein>
<proteinExistence type="predicted"/>
<dbReference type="Pfam" id="PF12796">
    <property type="entry name" value="Ank_2"/>
    <property type="match status" value="1"/>
</dbReference>
<feature type="domain" description="SAM" evidence="3">
    <location>
        <begin position="285"/>
        <end position="348"/>
    </location>
</feature>
<dbReference type="EMBL" id="JADBJN010000003">
    <property type="protein sequence ID" value="KAG5672790.1"/>
    <property type="molecule type" value="Genomic_DNA"/>
</dbReference>
<keyword evidence="2" id="KW-0812">Transmembrane</keyword>